<dbReference type="EMBL" id="LT840184">
    <property type="protein sequence ID" value="SMF86127.1"/>
    <property type="molecule type" value="Genomic_DNA"/>
</dbReference>
<dbReference type="PIRSF" id="PIRSF016838">
    <property type="entry name" value="PafC"/>
    <property type="match status" value="1"/>
</dbReference>
<dbReference type="Gene3D" id="1.10.10.10">
    <property type="entry name" value="Winged helix-like DNA-binding domain superfamily/Winged helix DNA-binding domain"/>
    <property type="match status" value="1"/>
</dbReference>
<dbReference type="InterPro" id="IPR026881">
    <property type="entry name" value="WYL_dom"/>
</dbReference>
<dbReference type="Pfam" id="PF08279">
    <property type="entry name" value="HTH_11"/>
    <property type="match status" value="1"/>
</dbReference>
<accession>A0A1X7HG77</accession>
<dbReference type="SUPFAM" id="SSF46785">
    <property type="entry name" value="Winged helix' DNA-binding domain"/>
    <property type="match status" value="1"/>
</dbReference>
<name>A0A1X7HG77_9BACL</name>
<evidence type="ECO:0000259" key="3">
    <source>
        <dbReference type="PROSITE" id="PS51000"/>
    </source>
</evidence>
<dbReference type="STRING" id="1313296.SAMN05661091_3296"/>
<dbReference type="PANTHER" id="PTHR34580">
    <property type="match status" value="1"/>
</dbReference>
<dbReference type="InterPro" id="IPR013196">
    <property type="entry name" value="HTH_11"/>
</dbReference>
<reference evidence="4 5" key="1">
    <citation type="submission" date="2017-04" db="EMBL/GenBank/DDBJ databases">
        <authorList>
            <person name="Afonso C.L."/>
            <person name="Miller P.J."/>
            <person name="Scott M.A."/>
            <person name="Spackman E."/>
            <person name="Goraichik I."/>
            <person name="Dimitrov K.M."/>
            <person name="Suarez D.L."/>
            <person name="Swayne D.E."/>
        </authorList>
    </citation>
    <scope>NUCLEOTIDE SEQUENCE [LARGE SCALE GENOMIC DNA]</scope>
    <source>
        <strain evidence="4 5">N3/975</strain>
    </source>
</reference>
<evidence type="ECO:0000256" key="2">
    <source>
        <dbReference type="ARBA" id="ARBA00023163"/>
    </source>
</evidence>
<sequence>MNKTDRLLAIILELQRNRVLRAEDLAATFETSKRTIYRDIQALCEAGVPIVGSTGLGYSLMEGYFLPPLSFTVEEAVALLIGTGFIEHKLDTGYGKHAQSSRSKIEAVLPDSVRKEAARVRTTMRLLASDKSSENSVREKEYVEALRRVILEKRKVSFKYTKVHSTASESRHSIRTVAPYGLVLVNGSWVLVGHCDLRQELRHFRLTRMQELSVLEDQFTFPSSFNLQEYAPMDDRHITVRIQADRGIAHKIKECNNFYLEEFSDIIDGLHATFRVRHIEELLPWLLQWGADIVVLEPDSLRNRVREEAEKLLRRY</sequence>
<dbReference type="Pfam" id="PF13280">
    <property type="entry name" value="WYL"/>
    <property type="match status" value="1"/>
</dbReference>
<protein>
    <submittedName>
        <fullName evidence="4">Predicted DNA-binding transcriptional regulator YafY, contains an HTH and WYL domains</fullName>
    </submittedName>
</protein>
<gene>
    <name evidence="4" type="ORF">SAMN05661091_3296</name>
</gene>
<dbReference type="GO" id="GO:0003677">
    <property type="term" value="F:DNA binding"/>
    <property type="evidence" value="ECO:0007669"/>
    <property type="project" value="UniProtKB-KW"/>
</dbReference>
<dbReference type="PROSITE" id="PS52050">
    <property type="entry name" value="WYL"/>
    <property type="match status" value="1"/>
</dbReference>
<evidence type="ECO:0000313" key="5">
    <source>
        <dbReference type="Proteomes" id="UP000192940"/>
    </source>
</evidence>
<dbReference type="PANTHER" id="PTHR34580:SF1">
    <property type="entry name" value="PROTEIN PAFC"/>
    <property type="match status" value="1"/>
</dbReference>
<dbReference type="AlphaFoldDB" id="A0A1X7HG77"/>
<feature type="domain" description="HTH deoR-type" evidence="3">
    <location>
        <begin position="3"/>
        <end position="58"/>
    </location>
</feature>
<keyword evidence="4" id="KW-0238">DNA-binding</keyword>
<dbReference type="InterPro" id="IPR051534">
    <property type="entry name" value="CBASS_pafABC_assoc_protein"/>
</dbReference>
<dbReference type="InterPro" id="IPR036388">
    <property type="entry name" value="WH-like_DNA-bd_sf"/>
</dbReference>
<dbReference type="InterPro" id="IPR001034">
    <property type="entry name" value="DeoR_HTH"/>
</dbReference>
<evidence type="ECO:0000313" key="4">
    <source>
        <dbReference type="EMBL" id="SMF86127.1"/>
    </source>
</evidence>
<keyword evidence="2" id="KW-0804">Transcription</keyword>
<organism evidence="4 5">
    <name type="scientific">Paenibacillus uliginis N3/975</name>
    <dbReference type="NCBI Taxonomy" id="1313296"/>
    <lineage>
        <taxon>Bacteria</taxon>
        <taxon>Bacillati</taxon>
        <taxon>Bacillota</taxon>
        <taxon>Bacilli</taxon>
        <taxon>Bacillales</taxon>
        <taxon>Paenibacillaceae</taxon>
        <taxon>Paenibacillus</taxon>
    </lineage>
</organism>
<dbReference type="Proteomes" id="UP000192940">
    <property type="component" value="Chromosome I"/>
</dbReference>
<dbReference type="PROSITE" id="PS51000">
    <property type="entry name" value="HTH_DEOR_2"/>
    <property type="match status" value="1"/>
</dbReference>
<dbReference type="RefSeq" id="WP_208914169.1">
    <property type="nucleotide sequence ID" value="NZ_LT840184.1"/>
</dbReference>
<proteinExistence type="predicted"/>
<dbReference type="GO" id="GO:0003700">
    <property type="term" value="F:DNA-binding transcription factor activity"/>
    <property type="evidence" value="ECO:0007669"/>
    <property type="project" value="InterPro"/>
</dbReference>
<keyword evidence="1" id="KW-0805">Transcription regulation</keyword>
<dbReference type="InterPro" id="IPR036390">
    <property type="entry name" value="WH_DNA-bd_sf"/>
</dbReference>
<dbReference type="Pfam" id="PF25583">
    <property type="entry name" value="WCX"/>
    <property type="match status" value="1"/>
</dbReference>
<keyword evidence="5" id="KW-1185">Reference proteome</keyword>
<evidence type="ECO:0000256" key="1">
    <source>
        <dbReference type="ARBA" id="ARBA00023015"/>
    </source>
</evidence>
<dbReference type="InterPro" id="IPR028349">
    <property type="entry name" value="PafC-like"/>
</dbReference>
<dbReference type="InterPro" id="IPR057727">
    <property type="entry name" value="WCX_dom"/>
</dbReference>